<keyword evidence="8 20" id="KW-0347">Helicase</keyword>
<evidence type="ECO:0000256" key="7">
    <source>
        <dbReference type="ARBA" id="ARBA00022801"/>
    </source>
</evidence>
<dbReference type="InterPro" id="IPR010997">
    <property type="entry name" value="HRDC-like_sf"/>
</dbReference>
<dbReference type="OrthoDB" id="9760034at2"/>
<evidence type="ECO:0000256" key="1">
    <source>
        <dbReference type="ARBA" id="ARBA00001946"/>
    </source>
</evidence>
<evidence type="ECO:0000256" key="8">
    <source>
        <dbReference type="ARBA" id="ARBA00022806"/>
    </source>
</evidence>
<dbReference type="FunFam" id="1.10.150.80:FF:000002">
    <property type="entry name" value="ATP-dependent DNA helicase RecQ"/>
    <property type="match status" value="1"/>
</dbReference>
<feature type="domain" description="HRDC" evidence="17">
    <location>
        <begin position="546"/>
        <end position="623"/>
    </location>
</feature>
<dbReference type="SUPFAM" id="SSF52540">
    <property type="entry name" value="P-loop containing nucleoside triphosphate hydrolases"/>
    <property type="match status" value="1"/>
</dbReference>
<dbReference type="SUPFAM" id="SSF46785">
    <property type="entry name" value="Winged helix' DNA-binding domain"/>
    <property type="match status" value="1"/>
</dbReference>
<dbReference type="InterPro" id="IPR014001">
    <property type="entry name" value="Helicase_ATP-bd"/>
</dbReference>
<comment type="cofactor">
    <cofactor evidence="2">
        <name>Zn(2+)</name>
        <dbReference type="ChEBI" id="CHEBI:29105"/>
    </cofactor>
</comment>
<dbReference type="CDD" id="cd18794">
    <property type="entry name" value="SF2_C_RecQ"/>
    <property type="match status" value="1"/>
</dbReference>
<sequence>MDDARAALARYFGYEDFREGQRFIVDAVLAGRDALGVMPTGAGKSMCYQIPGIVLPGLALVVSPLVSLMSDQVHALIDAGVRGAFINSTLTPNQQRIAMNRAIEGTYKIMYVAPERLADPAFREFIAQVHVPLIAIDEAHCVSQWGQDFRPSYLEIRDFIESFDVRPTVVALTATATERVRGDICAMLGLRDPATIVTGFDRPNLTFSVERLDAKMKRRRVAAYIAEHPRESGIIYCNKRKEVDDLADWLASQGVATARYHAGMTTIERQESQQRFIDDDALVMVATNAFGMGIDKSNVRYVIHHNMPKSIEAYYQEAGRAGRDGEPSECLLLWNDGDTSTCRYFIDRVGMNDGVDEDEIERVQAVQRRMLDWMLGYCRTTGCLRAYILKYFGEEFAGRGAADGRGPEGGCGNCSNCLGDFETVDVTDVAKACVRCVLELHGSFGKSMIADIVRGSKAKRLLEGGLDRLSCYGTVNDSAGLVKDVIELLASQDLLSISDGTYPVVEAGPRVMEAEAEGFSFSMKKVKHARPAVAPEHAAAAFGASGSGDADLFERLRALRKRLADEQGIPPYVVFSDKTLHDMCARMPRNADEFLMVHGVGERKLERYGSAFMDEIAAFSVER</sequence>
<keyword evidence="6" id="KW-0227">DNA damage</keyword>
<dbReference type="InterPro" id="IPR036390">
    <property type="entry name" value="WH_DNA-bd_sf"/>
</dbReference>
<dbReference type="PANTHER" id="PTHR13710:SF105">
    <property type="entry name" value="ATP-DEPENDENT DNA HELICASE Q1"/>
    <property type="match status" value="1"/>
</dbReference>
<dbReference type="PROSITE" id="PS50967">
    <property type="entry name" value="HRDC"/>
    <property type="match status" value="1"/>
</dbReference>
<dbReference type="GO" id="GO:0003677">
    <property type="term" value="F:DNA binding"/>
    <property type="evidence" value="ECO:0007669"/>
    <property type="project" value="UniProtKB-KW"/>
</dbReference>
<dbReference type="InterPro" id="IPR011545">
    <property type="entry name" value="DEAD/DEAH_box_helicase_dom"/>
</dbReference>
<comment type="similarity">
    <text evidence="3">Belongs to the helicase family. RecQ subfamily.</text>
</comment>
<dbReference type="EMBL" id="QICB01000002">
    <property type="protein sequence ID" value="RNL20944.1"/>
    <property type="molecule type" value="Genomic_DNA"/>
</dbReference>
<evidence type="ECO:0000256" key="10">
    <source>
        <dbReference type="ARBA" id="ARBA00022840"/>
    </source>
</evidence>
<dbReference type="NCBIfam" id="TIGR01389">
    <property type="entry name" value="recQ"/>
    <property type="match status" value="1"/>
</dbReference>
<dbReference type="Pfam" id="PF00570">
    <property type="entry name" value="HRDC"/>
    <property type="match status" value="1"/>
</dbReference>
<dbReference type="GO" id="GO:0016787">
    <property type="term" value="F:hydrolase activity"/>
    <property type="evidence" value="ECO:0007669"/>
    <property type="project" value="UniProtKB-KW"/>
</dbReference>
<dbReference type="SUPFAM" id="SSF47819">
    <property type="entry name" value="HRDC-like"/>
    <property type="match status" value="1"/>
</dbReference>
<dbReference type="EC" id="5.6.2.4" evidence="16"/>
<evidence type="ECO:0000313" key="21">
    <source>
        <dbReference type="Proteomes" id="UP000267368"/>
    </source>
</evidence>
<evidence type="ECO:0000256" key="9">
    <source>
        <dbReference type="ARBA" id="ARBA00022833"/>
    </source>
</evidence>
<evidence type="ECO:0000256" key="2">
    <source>
        <dbReference type="ARBA" id="ARBA00001947"/>
    </source>
</evidence>
<dbReference type="InterPro" id="IPR027417">
    <property type="entry name" value="P-loop_NTPase"/>
</dbReference>
<evidence type="ECO:0000256" key="3">
    <source>
        <dbReference type="ARBA" id="ARBA00005446"/>
    </source>
</evidence>
<organism evidence="20 21">
    <name type="scientific">Slackia faecicanis</name>
    <dbReference type="NCBI Taxonomy" id="255723"/>
    <lineage>
        <taxon>Bacteria</taxon>
        <taxon>Bacillati</taxon>
        <taxon>Actinomycetota</taxon>
        <taxon>Coriobacteriia</taxon>
        <taxon>Eggerthellales</taxon>
        <taxon>Eggerthellaceae</taxon>
        <taxon>Slackia</taxon>
    </lineage>
</organism>
<dbReference type="GO" id="GO:0005737">
    <property type="term" value="C:cytoplasm"/>
    <property type="evidence" value="ECO:0007669"/>
    <property type="project" value="TreeGrafter"/>
</dbReference>
<dbReference type="SMART" id="SM00956">
    <property type="entry name" value="RQC"/>
    <property type="match status" value="1"/>
</dbReference>
<evidence type="ECO:0000259" key="19">
    <source>
        <dbReference type="PROSITE" id="PS51194"/>
    </source>
</evidence>
<dbReference type="Pfam" id="PF00270">
    <property type="entry name" value="DEAD"/>
    <property type="match status" value="1"/>
</dbReference>
<dbReference type="CDD" id="cd17920">
    <property type="entry name" value="DEXHc_RecQ"/>
    <property type="match status" value="1"/>
</dbReference>
<evidence type="ECO:0000256" key="4">
    <source>
        <dbReference type="ARBA" id="ARBA00022723"/>
    </source>
</evidence>
<dbReference type="InterPro" id="IPR036388">
    <property type="entry name" value="WH-like_DNA-bd_sf"/>
</dbReference>
<dbReference type="InterPro" id="IPR001650">
    <property type="entry name" value="Helicase_C-like"/>
</dbReference>
<evidence type="ECO:0000259" key="18">
    <source>
        <dbReference type="PROSITE" id="PS51192"/>
    </source>
</evidence>
<accession>A0A3N0AGT8</accession>
<dbReference type="GO" id="GO:0005524">
    <property type="term" value="F:ATP binding"/>
    <property type="evidence" value="ECO:0007669"/>
    <property type="project" value="UniProtKB-KW"/>
</dbReference>
<evidence type="ECO:0000256" key="13">
    <source>
        <dbReference type="ARBA" id="ARBA00023204"/>
    </source>
</evidence>
<dbReference type="InterPro" id="IPR006293">
    <property type="entry name" value="DNA_helicase_ATP-dep_RecQ_bac"/>
</dbReference>
<evidence type="ECO:0000313" key="20">
    <source>
        <dbReference type="EMBL" id="RNL20944.1"/>
    </source>
</evidence>
<dbReference type="InterPro" id="IPR032284">
    <property type="entry name" value="RecQ_Zn-bd"/>
</dbReference>
<dbReference type="GO" id="GO:0030894">
    <property type="term" value="C:replisome"/>
    <property type="evidence" value="ECO:0007669"/>
    <property type="project" value="TreeGrafter"/>
</dbReference>
<evidence type="ECO:0000256" key="16">
    <source>
        <dbReference type="NCBIfam" id="TIGR01389"/>
    </source>
</evidence>
<dbReference type="AlphaFoldDB" id="A0A3N0AGT8"/>
<dbReference type="GO" id="GO:0006281">
    <property type="term" value="P:DNA repair"/>
    <property type="evidence" value="ECO:0007669"/>
    <property type="project" value="UniProtKB-KW"/>
</dbReference>
<dbReference type="GO" id="GO:0043138">
    <property type="term" value="F:3'-5' DNA helicase activity"/>
    <property type="evidence" value="ECO:0007669"/>
    <property type="project" value="UniProtKB-EC"/>
</dbReference>
<comment type="cofactor">
    <cofactor evidence="1">
        <name>Mg(2+)</name>
        <dbReference type="ChEBI" id="CHEBI:18420"/>
    </cofactor>
</comment>
<comment type="catalytic activity">
    <reaction evidence="15">
        <text>Couples ATP hydrolysis with the unwinding of duplex DNA by translocating in the 3'-5' direction.</text>
        <dbReference type="EC" id="5.6.2.4"/>
    </reaction>
</comment>
<evidence type="ECO:0000256" key="14">
    <source>
        <dbReference type="ARBA" id="ARBA00023235"/>
    </source>
</evidence>
<dbReference type="PROSITE" id="PS51192">
    <property type="entry name" value="HELICASE_ATP_BIND_1"/>
    <property type="match status" value="1"/>
</dbReference>
<dbReference type="Proteomes" id="UP000267368">
    <property type="component" value="Unassembled WGS sequence"/>
</dbReference>
<dbReference type="Gene3D" id="3.40.50.300">
    <property type="entry name" value="P-loop containing nucleotide triphosphate hydrolases"/>
    <property type="match status" value="2"/>
</dbReference>
<comment type="caution">
    <text evidence="20">The sequence shown here is derived from an EMBL/GenBank/DDBJ whole genome shotgun (WGS) entry which is preliminary data.</text>
</comment>
<dbReference type="Pfam" id="PF16124">
    <property type="entry name" value="RecQ_Zn_bind"/>
    <property type="match status" value="1"/>
</dbReference>
<dbReference type="GO" id="GO:0009378">
    <property type="term" value="F:four-way junction helicase activity"/>
    <property type="evidence" value="ECO:0007669"/>
    <property type="project" value="TreeGrafter"/>
</dbReference>
<dbReference type="InterPro" id="IPR002121">
    <property type="entry name" value="HRDC_dom"/>
</dbReference>
<evidence type="ECO:0000256" key="5">
    <source>
        <dbReference type="ARBA" id="ARBA00022741"/>
    </source>
</evidence>
<dbReference type="SMART" id="SM00490">
    <property type="entry name" value="HELICc"/>
    <property type="match status" value="1"/>
</dbReference>
<protein>
    <recommendedName>
        <fullName evidence="16">DNA helicase RecQ</fullName>
        <ecNumber evidence="16">5.6.2.4</ecNumber>
    </recommendedName>
</protein>
<gene>
    <name evidence="20" type="primary">recQ</name>
    <name evidence="20" type="ORF">DMP07_03830</name>
</gene>
<evidence type="ECO:0000256" key="12">
    <source>
        <dbReference type="ARBA" id="ARBA00023172"/>
    </source>
</evidence>
<keyword evidence="14" id="KW-0413">Isomerase</keyword>
<dbReference type="NCBIfam" id="TIGR00614">
    <property type="entry name" value="recQ_fam"/>
    <property type="match status" value="1"/>
</dbReference>
<keyword evidence="11" id="KW-0238">DNA-binding</keyword>
<dbReference type="PANTHER" id="PTHR13710">
    <property type="entry name" value="DNA HELICASE RECQ FAMILY MEMBER"/>
    <property type="match status" value="1"/>
</dbReference>
<dbReference type="Pfam" id="PF00271">
    <property type="entry name" value="Helicase_C"/>
    <property type="match status" value="1"/>
</dbReference>
<dbReference type="SMART" id="SM00341">
    <property type="entry name" value="HRDC"/>
    <property type="match status" value="1"/>
</dbReference>
<dbReference type="GO" id="GO:0006310">
    <property type="term" value="P:DNA recombination"/>
    <property type="evidence" value="ECO:0007669"/>
    <property type="project" value="UniProtKB-UniRule"/>
</dbReference>
<dbReference type="InterPro" id="IPR004589">
    <property type="entry name" value="DNA_helicase_ATP-dep_RecQ"/>
</dbReference>
<dbReference type="SMART" id="SM00487">
    <property type="entry name" value="DEXDc"/>
    <property type="match status" value="1"/>
</dbReference>
<dbReference type="GO" id="GO:0006260">
    <property type="term" value="P:DNA replication"/>
    <property type="evidence" value="ECO:0007669"/>
    <property type="project" value="InterPro"/>
</dbReference>
<feature type="domain" description="Helicase C-terminal" evidence="19">
    <location>
        <begin position="208"/>
        <end position="371"/>
    </location>
</feature>
<keyword evidence="13" id="KW-0234">DNA repair</keyword>
<keyword evidence="10" id="KW-0067">ATP-binding</keyword>
<dbReference type="InterPro" id="IPR018982">
    <property type="entry name" value="RQC_domain"/>
</dbReference>
<evidence type="ECO:0000256" key="11">
    <source>
        <dbReference type="ARBA" id="ARBA00023125"/>
    </source>
</evidence>
<evidence type="ECO:0000256" key="6">
    <source>
        <dbReference type="ARBA" id="ARBA00022763"/>
    </source>
</evidence>
<dbReference type="GO" id="GO:0043590">
    <property type="term" value="C:bacterial nucleoid"/>
    <property type="evidence" value="ECO:0007669"/>
    <property type="project" value="TreeGrafter"/>
</dbReference>
<evidence type="ECO:0000256" key="15">
    <source>
        <dbReference type="ARBA" id="ARBA00034617"/>
    </source>
</evidence>
<proteinExistence type="inferred from homology"/>
<name>A0A3N0AGT8_9ACTN</name>
<reference evidence="21" key="1">
    <citation type="submission" date="2018-05" db="EMBL/GenBank/DDBJ databases">
        <title>Genome Sequencing of selected type strains of the family Eggerthellaceae.</title>
        <authorList>
            <person name="Danylec N."/>
            <person name="Stoll D.A."/>
            <person name="Doetsch A."/>
            <person name="Huch M."/>
        </authorList>
    </citation>
    <scope>NUCLEOTIDE SEQUENCE [LARGE SCALE GENOMIC DNA]</scope>
    <source>
        <strain evidence="21">DSM 17537</strain>
    </source>
</reference>
<dbReference type="Gene3D" id="1.10.10.10">
    <property type="entry name" value="Winged helix-like DNA-binding domain superfamily/Winged helix DNA-binding domain"/>
    <property type="match status" value="1"/>
</dbReference>
<dbReference type="GO" id="GO:0009432">
    <property type="term" value="P:SOS response"/>
    <property type="evidence" value="ECO:0007669"/>
    <property type="project" value="UniProtKB-UniRule"/>
</dbReference>
<dbReference type="GO" id="GO:0046872">
    <property type="term" value="F:metal ion binding"/>
    <property type="evidence" value="ECO:0007669"/>
    <property type="project" value="UniProtKB-KW"/>
</dbReference>
<keyword evidence="21" id="KW-1185">Reference proteome</keyword>
<dbReference type="InterPro" id="IPR044876">
    <property type="entry name" value="HRDC_dom_sf"/>
</dbReference>
<dbReference type="PROSITE" id="PS51194">
    <property type="entry name" value="HELICASE_CTER"/>
    <property type="match status" value="1"/>
</dbReference>
<keyword evidence="9" id="KW-0862">Zinc</keyword>
<evidence type="ECO:0000259" key="17">
    <source>
        <dbReference type="PROSITE" id="PS50967"/>
    </source>
</evidence>
<keyword evidence="4" id="KW-0479">Metal-binding</keyword>
<dbReference type="Pfam" id="PF09382">
    <property type="entry name" value="RQC"/>
    <property type="match status" value="1"/>
</dbReference>
<dbReference type="Gene3D" id="1.10.150.80">
    <property type="entry name" value="HRDC domain"/>
    <property type="match status" value="1"/>
</dbReference>
<keyword evidence="7" id="KW-0378">Hydrolase</keyword>
<dbReference type="FunFam" id="3.40.50.300:FF:001389">
    <property type="entry name" value="ATP-dependent DNA helicase RecQ"/>
    <property type="match status" value="1"/>
</dbReference>
<keyword evidence="12" id="KW-0233">DNA recombination</keyword>
<keyword evidence="5" id="KW-0547">Nucleotide-binding</keyword>
<feature type="domain" description="Helicase ATP-binding" evidence="18">
    <location>
        <begin position="25"/>
        <end position="194"/>
    </location>
</feature>